<dbReference type="HOGENOM" id="CLU_007100_9_6_3"/>
<evidence type="ECO:0000259" key="10">
    <source>
        <dbReference type="Pfam" id="PF00361"/>
    </source>
</evidence>
<dbReference type="OrthoDB" id="9811798at2"/>
<feature type="transmembrane region" description="Helical" evidence="9">
    <location>
        <begin position="272"/>
        <end position="294"/>
    </location>
</feature>
<comment type="function">
    <text evidence="7">NDH-1 shuttles electrons from NAD(P)H, via FMN and iron-sulfur (Fe-S) centers, to quinones in the respiratory chain. The immediate electron acceptor for the enzyme in this species is believed to be plastoquinone. Couples the redox reaction to proton translocation (for every two electrons transferred, four hydrogen ions are translocated across the cytoplasmic membrane), and thus conserves the redox energy in a proton gradient.</text>
</comment>
<dbReference type="RefSeq" id="WP_009544483.1">
    <property type="nucleotide sequence ID" value="NC_010546.1"/>
</dbReference>
<feature type="transmembrane region" description="Helical" evidence="9">
    <location>
        <begin position="429"/>
        <end position="448"/>
    </location>
</feature>
<dbReference type="AlphaFoldDB" id="B1WYL8"/>
<keyword evidence="3" id="KW-1003">Cell membrane</keyword>
<dbReference type="GO" id="GO:0005886">
    <property type="term" value="C:plasma membrane"/>
    <property type="evidence" value="ECO:0007669"/>
    <property type="project" value="UniProtKB-SubCell"/>
</dbReference>
<comment type="similarity">
    <text evidence="2">Belongs to the CPA3 antiporters (TC 2.A.63) subunit D family.</text>
</comment>
<feature type="transmembrane region" description="Helical" evidence="9">
    <location>
        <begin position="68"/>
        <end position="87"/>
    </location>
</feature>
<dbReference type="Pfam" id="PF00361">
    <property type="entry name" value="Proton_antipo_M"/>
    <property type="match status" value="1"/>
</dbReference>
<protein>
    <submittedName>
        <fullName evidence="11">NADH dehydrogenase subunit 4-like protein</fullName>
    </submittedName>
</protein>
<keyword evidence="12" id="KW-1185">Reference proteome</keyword>
<dbReference type="EMBL" id="CP000806">
    <property type="protein sequence ID" value="ACB51035.1"/>
    <property type="molecule type" value="Genomic_DNA"/>
</dbReference>
<evidence type="ECO:0000256" key="3">
    <source>
        <dbReference type="ARBA" id="ARBA00022475"/>
    </source>
</evidence>
<feature type="transmembrane region" description="Helical" evidence="9">
    <location>
        <begin position="188"/>
        <end position="209"/>
    </location>
</feature>
<dbReference type="PANTHER" id="PTHR42703:SF1">
    <property type="entry name" value="NA(+)_H(+) ANTIPORTER SUBUNIT D1"/>
    <property type="match status" value="1"/>
</dbReference>
<dbReference type="PANTHER" id="PTHR42703">
    <property type="entry name" value="NADH DEHYDROGENASE"/>
    <property type="match status" value="1"/>
</dbReference>
<sequence>MKALTIIWIALPLFIGFSIYLLPRIARYLALGVAIFSLGYALIIFNLTSTFEFKLLDNFGVILVIDNLSGFFILTNALVTLAVLFYCWQSDKTAFFYTQIIILHGSVNATFICADFISLYVALEVISIAAFLLIAYPRSDRSIWVALRYLFVSNTAMLFYLVGAVLVYQSHHSFSFVGLRGSPPEAMALIFLGLLAKGGIFVSGLWLPLTHSESETPVSAMLSGVVVKAGVYPLVRCALMVSEVDPIVRIFGATTSLLGVGYAVFEKDSKRMLAFHTVSQLGFILAAPEVGGFYALTHGLVKSSLFLIAGILPSRNLKELKHMAIDTPIWIALVMASFSISGFPLLSGFGAKVLTMKNLLPWQVIAMNIAALGTAISFAKFIFLPHARTGESHVKAGFWSAITLLLGGLIIANGIYYEAYSVNNIIKPLITIFLGWLAYHLFFQKAIIQLSRTAEEFNHLIGVMSLVLILLFWLFFGLGNGLQTTANSYLSFQILFHHIL</sequence>
<dbReference type="KEGG" id="cyt:cce_1685"/>
<organism evidence="11 12">
    <name type="scientific">Crocosphaera subtropica (strain ATCC 51142 / BH68)</name>
    <name type="common">Cyanothece sp. (strain ATCC 51142)</name>
    <dbReference type="NCBI Taxonomy" id="43989"/>
    <lineage>
        <taxon>Bacteria</taxon>
        <taxon>Bacillati</taxon>
        <taxon>Cyanobacteriota</taxon>
        <taxon>Cyanophyceae</taxon>
        <taxon>Oscillatoriophycideae</taxon>
        <taxon>Chroococcales</taxon>
        <taxon>Aphanothecaceae</taxon>
        <taxon>Crocosphaera</taxon>
        <taxon>Crocosphaera subtropica</taxon>
    </lineage>
</organism>
<evidence type="ECO:0000313" key="11">
    <source>
        <dbReference type="EMBL" id="ACB51035.1"/>
    </source>
</evidence>
<dbReference type="STRING" id="43989.cce_1685"/>
<feature type="transmembrane region" description="Helical" evidence="9">
    <location>
        <begin position="6"/>
        <end position="22"/>
    </location>
</feature>
<feature type="transmembrane region" description="Helical" evidence="9">
    <location>
        <begin position="329"/>
        <end position="350"/>
    </location>
</feature>
<evidence type="ECO:0000256" key="7">
    <source>
        <dbReference type="ARBA" id="ARBA00025624"/>
    </source>
</evidence>
<reference evidence="11 12" key="1">
    <citation type="journal article" date="2008" name="Proc. Natl. Acad. Sci. U.S.A.">
        <title>The genome of Cyanothece 51142, a unicellular diazotrophic cyanobacterium important in the marine nitrogen cycle.</title>
        <authorList>
            <person name="Welsh E.A."/>
            <person name="Liberton M."/>
            <person name="Stoeckel J."/>
            <person name="Loh T."/>
            <person name="Elvitigala T."/>
            <person name="Wang C."/>
            <person name="Wollam A."/>
            <person name="Fulton R.S."/>
            <person name="Clifton S.W."/>
            <person name="Jacobs J.M."/>
            <person name="Aurora R."/>
            <person name="Ghosh B.K."/>
            <person name="Sherman L.A."/>
            <person name="Smith R.D."/>
            <person name="Wilson R.K."/>
            <person name="Pakrasi H.B."/>
        </authorList>
    </citation>
    <scope>NUCLEOTIDE SEQUENCE [LARGE SCALE GENOMIC DNA]</scope>
    <source>
        <strain evidence="12">ATCC 51142 / BH68</strain>
    </source>
</reference>
<dbReference type="NCBIfam" id="NF005564">
    <property type="entry name" value="PRK07234.1-4"/>
    <property type="match status" value="1"/>
</dbReference>
<evidence type="ECO:0000256" key="8">
    <source>
        <dbReference type="RuleBase" id="RU000320"/>
    </source>
</evidence>
<evidence type="ECO:0000256" key="6">
    <source>
        <dbReference type="ARBA" id="ARBA00023136"/>
    </source>
</evidence>
<dbReference type="InterPro" id="IPR050586">
    <property type="entry name" value="CPA3_Na-H_Antiporter_D"/>
</dbReference>
<evidence type="ECO:0000313" key="12">
    <source>
        <dbReference type="Proteomes" id="UP000001203"/>
    </source>
</evidence>
<feature type="transmembrane region" description="Helical" evidence="9">
    <location>
        <begin position="117"/>
        <end position="137"/>
    </location>
</feature>
<feature type="transmembrane region" description="Helical" evidence="9">
    <location>
        <begin position="396"/>
        <end position="417"/>
    </location>
</feature>
<keyword evidence="6 9" id="KW-0472">Membrane</keyword>
<feature type="transmembrane region" description="Helical" evidence="9">
    <location>
        <begin position="29"/>
        <end position="48"/>
    </location>
</feature>
<feature type="transmembrane region" description="Helical" evidence="9">
    <location>
        <begin position="362"/>
        <end position="384"/>
    </location>
</feature>
<dbReference type="InterPro" id="IPR001750">
    <property type="entry name" value="ND/Mrp_TM"/>
</dbReference>
<evidence type="ECO:0000256" key="9">
    <source>
        <dbReference type="SAM" id="Phobius"/>
    </source>
</evidence>
<accession>B1WYL8</accession>
<proteinExistence type="inferred from homology"/>
<evidence type="ECO:0000256" key="1">
    <source>
        <dbReference type="ARBA" id="ARBA00004651"/>
    </source>
</evidence>
<feature type="domain" description="NADH:quinone oxidoreductase/Mrp antiporter transmembrane" evidence="10">
    <location>
        <begin position="115"/>
        <end position="376"/>
    </location>
</feature>
<feature type="transmembrane region" description="Helical" evidence="9">
    <location>
        <begin position="149"/>
        <end position="168"/>
    </location>
</feature>
<feature type="transmembrane region" description="Helical" evidence="9">
    <location>
        <begin position="460"/>
        <end position="479"/>
    </location>
</feature>
<feature type="transmembrane region" description="Helical" evidence="9">
    <location>
        <begin position="94"/>
        <end position="111"/>
    </location>
</feature>
<keyword evidence="4 8" id="KW-0812">Transmembrane</keyword>
<evidence type="ECO:0000256" key="2">
    <source>
        <dbReference type="ARBA" id="ARBA00005346"/>
    </source>
</evidence>
<feature type="transmembrane region" description="Helical" evidence="9">
    <location>
        <begin position="247"/>
        <end position="265"/>
    </location>
</feature>
<comment type="subcellular location">
    <subcellularLocation>
        <location evidence="1">Cell membrane</location>
        <topology evidence="1">Multi-pass membrane protein</topology>
    </subcellularLocation>
    <subcellularLocation>
        <location evidence="8">Membrane</location>
        <topology evidence="8">Multi-pass membrane protein</topology>
    </subcellularLocation>
</comment>
<keyword evidence="5 9" id="KW-1133">Transmembrane helix</keyword>
<dbReference type="Proteomes" id="UP000001203">
    <property type="component" value="Chromosome circular"/>
</dbReference>
<feature type="transmembrane region" description="Helical" evidence="9">
    <location>
        <begin position="221"/>
        <end position="241"/>
    </location>
</feature>
<dbReference type="eggNOG" id="COG0651">
    <property type="taxonomic scope" value="Bacteria"/>
</dbReference>
<evidence type="ECO:0000256" key="4">
    <source>
        <dbReference type="ARBA" id="ARBA00022692"/>
    </source>
</evidence>
<evidence type="ECO:0000256" key="5">
    <source>
        <dbReference type="ARBA" id="ARBA00022989"/>
    </source>
</evidence>
<name>B1WYL8_CROS5</name>
<gene>
    <name evidence="11" type="ordered locus">cce_1685</name>
</gene>